<organism evidence="5 6">
    <name type="scientific">Alcaligenes endophyticus</name>
    <dbReference type="NCBI Taxonomy" id="1929088"/>
    <lineage>
        <taxon>Bacteria</taxon>
        <taxon>Pseudomonadati</taxon>
        <taxon>Pseudomonadota</taxon>
        <taxon>Betaproteobacteria</taxon>
        <taxon>Burkholderiales</taxon>
        <taxon>Alcaligenaceae</taxon>
        <taxon>Alcaligenes</taxon>
    </lineage>
</organism>
<dbReference type="SUPFAM" id="SSF55073">
    <property type="entry name" value="Nucleotide cyclase"/>
    <property type="match status" value="1"/>
</dbReference>
<evidence type="ECO:0000256" key="1">
    <source>
        <dbReference type="ARBA" id="ARBA00012528"/>
    </source>
</evidence>
<dbReference type="InterPro" id="IPR029787">
    <property type="entry name" value="Nucleotide_cyclase"/>
</dbReference>
<keyword evidence="3" id="KW-1133">Transmembrane helix</keyword>
<dbReference type="Proteomes" id="UP001168613">
    <property type="component" value="Unassembled WGS sequence"/>
</dbReference>
<dbReference type="CDD" id="cd01949">
    <property type="entry name" value="GGDEF"/>
    <property type="match status" value="1"/>
</dbReference>
<dbReference type="Gene3D" id="3.30.70.270">
    <property type="match status" value="1"/>
</dbReference>
<feature type="transmembrane region" description="Helical" evidence="3">
    <location>
        <begin position="73"/>
        <end position="92"/>
    </location>
</feature>
<evidence type="ECO:0000313" key="5">
    <source>
        <dbReference type="EMBL" id="MDN4122438.1"/>
    </source>
</evidence>
<keyword evidence="6" id="KW-1185">Reference proteome</keyword>
<dbReference type="PROSITE" id="PS50887">
    <property type="entry name" value="GGDEF"/>
    <property type="match status" value="1"/>
</dbReference>
<feature type="transmembrane region" description="Helical" evidence="3">
    <location>
        <begin position="99"/>
        <end position="121"/>
    </location>
</feature>
<dbReference type="EC" id="2.7.7.65" evidence="1"/>
<evidence type="ECO:0000313" key="6">
    <source>
        <dbReference type="Proteomes" id="UP001168613"/>
    </source>
</evidence>
<proteinExistence type="predicted"/>
<name>A0ABT8EMA9_9BURK</name>
<dbReference type="InterPro" id="IPR043128">
    <property type="entry name" value="Rev_trsase/Diguanyl_cyclase"/>
</dbReference>
<dbReference type="EMBL" id="JAJHNU010000004">
    <property type="protein sequence ID" value="MDN4122438.1"/>
    <property type="molecule type" value="Genomic_DNA"/>
</dbReference>
<dbReference type="InterPro" id="IPR050469">
    <property type="entry name" value="Diguanylate_Cyclase"/>
</dbReference>
<evidence type="ECO:0000256" key="3">
    <source>
        <dbReference type="SAM" id="Phobius"/>
    </source>
</evidence>
<comment type="caution">
    <text evidence="5">The sequence shown here is derived from an EMBL/GenBank/DDBJ whole genome shotgun (WGS) entry which is preliminary data.</text>
</comment>
<keyword evidence="3" id="KW-0472">Membrane</keyword>
<dbReference type="PANTHER" id="PTHR45138:SF9">
    <property type="entry name" value="DIGUANYLATE CYCLASE DGCM-RELATED"/>
    <property type="match status" value="1"/>
</dbReference>
<comment type="catalytic activity">
    <reaction evidence="2">
        <text>2 GTP = 3',3'-c-di-GMP + 2 diphosphate</text>
        <dbReference type="Rhea" id="RHEA:24898"/>
        <dbReference type="ChEBI" id="CHEBI:33019"/>
        <dbReference type="ChEBI" id="CHEBI:37565"/>
        <dbReference type="ChEBI" id="CHEBI:58805"/>
        <dbReference type="EC" id="2.7.7.65"/>
    </reaction>
</comment>
<feature type="transmembrane region" description="Helical" evidence="3">
    <location>
        <begin position="42"/>
        <end position="61"/>
    </location>
</feature>
<gene>
    <name evidence="5" type="ORF">LMS43_14175</name>
</gene>
<evidence type="ECO:0000256" key="2">
    <source>
        <dbReference type="ARBA" id="ARBA00034247"/>
    </source>
</evidence>
<dbReference type="NCBIfam" id="TIGR00254">
    <property type="entry name" value="GGDEF"/>
    <property type="match status" value="1"/>
</dbReference>
<dbReference type="SMART" id="SM00267">
    <property type="entry name" value="GGDEF"/>
    <property type="match status" value="1"/>
</dbReference>
<dbReference type="RefSeq" id="WP_266123344.1">
    <property type="nucleotide sequence ID" value="NZ_JAJHNU010000004.1"/>
</dbReference>
<dbReference type="InterPro" id="IPR000160">
    <property type="entry name" value="GGDEF_dom"/>
</dbReference>
<sequence length="382" mass="42401">MINLVTGLKSLQMLGVSSIRDTISSKHHSRDFKYARAEYMRVRVMLLGLAFAVLTPFWAFMDAMILPQWVSNFLPVRLSMFCGLLLCAGLAYRGQDKISLIYALSGLVFILPAGFYGYMLWIAPESVGYIVEAYGFIPFLLVATLSVFPFTLIESSLVGLALLALQFYASYQKGLWLSPQSLQDAWLLAALLVVSLTANYFHLGLLQRLYRQATHDPLTGLLNRGALNAQAMQLVRAPRPMGIHILMIDLDHFKQINDTHGHSVGDSVLATAGVLLRSVCQPDCLVARYGGEEFVVLILGRTDQKAWELAQLLRNNLAELTFLNHDRQHFSVTASMGLTAHDVKGSLADSLRRADALLYQAKRQGRDRVSSDVVILPEQVAA</sequence>
<evidence type="ECO:0000259" key="4">
    <source>
        <dbReference type="PROSITE" id="PS50887"/>
    </source>
</evidence>
<feature type="transmembrane region" description="Helical" evidence="3">
    <location>
        <begin position="133"/>
        <end position="165"/>
    </location>
</feature>
<reference evidence="5" key="1">
    <citation type="submission" date="2021-11" db="EMBL/GenBank/DDBJ databases">
        <title>Draft genome sequence of Alcaligenes endophyticus type strain CCUG 75668T.</title>
        <authorList>
            <person name="Salva-Serra F."/>
            <person name="Duran R.E."/>
            <person name="Seeger M."/>
            <person name="Moore E.R.B."/>
            <person name="Jaen-Luchoro D."/>
        </authorList>
    </citation>
    <scope>NUCLEOTIDE SEQUENCE</scope>
    <source>
        <strain evidence="5">CCUG 75668</strain>
    </source>
</reference>
<dbReference type="Pfam" id="PF00990">
    <property type="entry name" value="GGDEF"/>
    <property type="match status" value="1"/>
</dbReference>
<keyword evidence="3" id="KW-0812">Transmembrane</keyword>
<accession>A0ABT8EMA9</accession>
<feature type="domain" description="GGDEF" evidence="4">
    <location>
        <begin position="241"/>
        <end position="374"/>
    </location>
</feature>
<dbReference type="PANTHER" id="PTHR45138">
    <property type="entry name" value="REGULATORY COMPONENTS OF SENSORY TRANSDUCTION SYSTEM"/>
    <property type="match status" value="1"/>
</dbReference>
<protein>
    <recommendedName>
        <fullName evidence="1">diguanylate cyclase</fullName>
        <ecNumber evidence="1">2.7.7.65</ecNumber>
    </recommendedName>
</protein>
<feature type="transmembrane region" description="Helical" evidence="3">
    <location>
        <begin position="185"/>
        <end position="203"/>
    </location>
</feature>